<reference evidence="2" key="1">
    <citation type="submission" date="2017-04" db="EMBL/GenBank/DDBJ databases">
        <title>Function of individual gut microbiota members based on whole genome sequencing of pure cultures obtained from chicken caecum.</title>
        <authorList>
            <person name="Medvecky M."/>
            <person name="Cejkova D."/>
            <person name="Polansky O."/>
            <person name="Karasova D."/>
            <person name="Kubasova T."/>
            <person name="Cizek A."/>
            <person name="Rychlik I."/>
        </authorList>
    </citation>
    <scope>NUCLEOTIDE SEQUENCE [LARGE SCALE GENOMIC DNA]</scope>
    <source>
        <strain evidence="2">An71</strain>
    </source>
</reference>
<dbReference type="Proteomes" id="UP000195868">
    <property type="component" value="Unassembled WGS sequence"/>
</dbReference>
<dbReference type="InterPro" id="IPR036388">
    <property type="entry name" value="WH-like_DNA-bd_sf"/>
</dbReference>
<organism evidence="1 2">
    <name type="scientific">Limosilactobacillus reuteri</name>
    <name type="common">Lactobacillus reuteri</name>
    <dbReference type="NCBI Taxonomy" id="1598"/>
    <lineage>
        <taxon>Bacteria</taxon>
        <taxon>Bacillati</taxon>
        <taxon>Bacillota</taxon>
        <taxon>Bacilli</taxon>
        <taxon>Lactobacillales</taxon>
        <taxon>Lactobacillaceae</taxon>
        <taxon>Limosilactobacillus</taxon>
    </lineage>
</organism>
<proteinExistence type="predicted"/>
<dbReference type="AlphaFoldDB" id="A0A1Y3U9E1"/>
<dbReference type="Gene3D" id="1.10.10.10">
    <property type="entry name" value="Winged helix-like DNA-binding domain superfamily/Winged helix DNA-binding domain"/>
    <property type="match status" value="1"/>
</dbReference>
<gene>
    <name evidence="1" type="ORF">B5G22_10745</name>
</gene>
<dbReference type="RefSeq" id="WP_087216095.1">
    <property type="nucleotide sequence ID" value="NZ_NFHN01000063.1"/>
</dbReference>
<sequence length="66" mass="7680">MFGKEILNGKQLREVLGISTTIYYQLLKNGMPSHQLTTSSKKYFNVGEVEEWLQKSGYHKQSVWTK</sequence>
<accession>A0A1Y3U9E1</accession>
<name>A0A1Y3U9E1_LIMRT</name>
<dbReference type="EMBL" id="NFHN01000063">
    <property type="protein sequence ID" value="OUN41960.1"/>
    <property type="molecule type" value="Genomic_DNA"/>
</dbReference>
<evidence type="ECO:0000313" key="2">
    <source>
        <dbReference type="Proteomes" id="UP000195868"/>
    </source>
</evidence>
<protein>
    <submittedName>
        <fullName evidence="1">Uncharacterized protein</fullName>
    </submittedName>
</protein>
<comment type="caution">
    <text evidence="1">The sequence shown here is derived from an EMBL/GenBank/DDBJ whole genome shotgun (WGS) entry which is preliminary data.</text>
</comment>
<evidence type="ECO:0000313" key="1">
    <source>
        <dbReference type="EMBL" id="OUN41960.1"/>
    </source>
</evidence>